<reference evidence="2 3" key="1">
    <citation type="submission" date="2024-01" db="EMBL/GenBank/DDBJ databases">
        <title>A draft genome for the cacao thread blight pathogen Marasmiellus scandens.</title>
        <authorList>
            <person name="Baruah I.K."/>
            <person name="Leung J."/>
            <person name="Bukari Y."/>
            <person name="Amoako-Attah I."/>
            <person name="Meinhardt L.W."/>
            <person name="Bailey B.A."/>
            <person name="Cohen S.P."/>
        </authorList>
    </citation>
    <scope>NUCLEOTIDE SEQUENCE [LARGE SCALE GENOMIC DNA]</scope>
    <source>
        <strain evidence="2 3">GH-19</strain>
    </source>
</reference>
<evidence type="ECO:0000313" key="2">
    <source>
        <dbReference type="EMBL" id="KAK7472183.1"/>
    </source>
</evidence>
<feature type="signal peptide" evidence="1">
    <location>
        <begin position="1"/>
        <end position="21"/>
    </location>
</feature>
<keyword evidence="1" id="KW-0732">Signal</keyword>
<evidence type="ECO:0000313" key="3">
    <source>
        <dbReference type="Proteomes" id="UP001498398"/>
    </source>
</evidence>
<organism evidence="2 3">
    <name type="scientific">Marasmiellus scandens</name>
    <dbReference type="NCBI Taxonomy" id="2682957"/>
    <lineage>
        <taxon>Eukaryota</taxon>
        <taxon>Fungi</taxon>
        <taxon>Dikarya</taxon>
        <taxon>Basidiomycota</taxon>
        <taxon>Agaricomycotina</taxon>
        <taxon>Agaricomycetes</taxon>
        <taxon>Agaricomycetidae</taxon>
        <taxon>Agaricales</taxon>
        <taxon>Marasmiineae</taxon>
        <taxon>Omphalotaceae</taxon>
        <taxon>Marasmiellus</taxon>
    </lineage>
</organism>
<comment type="caution">
    <text evidence="2">The sequence shown here is derived from an EMBL/GenBank/DDBJ whole genome shotgun (WGS) entry which is preliminary data.</text>
</comment>
<name>A0ABR1K3P5_9AGAR</name>
<gene>
    <name evidence="2" type="ORF">VKT23_000305</name>
</gene>
<accession>A0ABR1K3P5</accession>
<sequence>MRVRLCLRLCLLSAIDGAARAVVRPLTTKPREKAWEAAGVLKDPKTAERASNHALVTMMEQAKASSQ</sequence>
<keyword evidence="3" id="KW-1185">Reference proteome</keyword>
<proteinExistence type="predicted"/>
<dbReference type="EMBL" id="JBANRG010000001">
    <property type="protein sequence ID" value="KAK7472183.1"/>
    <property type="molecule type" value="Genomic_DNA"/>
</dbReference>
<evidence type="ECO:0000256" key="1">
    <source>
        <dbReference type="SAM" id="SignalP"/>
    </source>
</evidence>
<feature type="chain" id="PRO_5046694551" evidence="1">
    <location>
        <begin position="22"/>
        <end position="67"/>
    </location>
</feature>
<dbReference type="Proteomes" id="UP001498398">
    <property type="component" value="Unassembled WGS sequence"/>
</dbReference>
<protein>
    <submittedName>
        <fullName evidence="2">Uncharacterized protein</fullName>
    </submittedName>
</protein>